<evidence type="ECO:0000256" key="7">
    <source>
        <dbReference type="ARBA" id="ARBA00022840"/>
    </source>
</evidence>
<evidence type="ECO:0000259" key="14">
    <source>
        <dbReference type="PROSITE" id="PS51199"/>
    </source>
</evidence>
<feature type="domain" description="SF4 helicase" evidence="14">
    <location>
        <begin position="175"/>
        <end position="444"/>
    </location>
</feature>
<evidence type="ECO:0000256" key="10">
    <source>
        <dbReference type="ARBA" id="ARBA00048954"/>
    </source>
</evidence>
<evidence type="ECO:0000313" key="16">
    <source>
        <dbReference type="Proteomes" id="UP000283896"/>
    </source>
</evidence>
<organism evidence="15 16">
    <name type="scientific">Candidatus Phytoplasma solani</name>
    <dbReference type="NCBI Taxonomy" id="69896"/>
    <lineage>
        <taxon>Bacteria</taxon>
        <taxon>Bacillati</taxon>
        <taxon>Mycoplasmatota</taxon>
        <taxon>Mollicutes</taxon>
        <taxon>Acholeplasmatales</taxon>
        <taxon>Acholeplasmataceae</taxon>
        <taxon>Candidatus Phytoplasma</taxon>
        <taxon>16SrXII (Stolbur group)</taxon>
    </lineage>
</organism>
<evidence type="ECO:0000256" key="5">
    <source>
        <dbReference type="ARBA" id="ARBA00022801"/>
    </source>
</evidence>
<dbReference type="AlphaFoldDB" id="A0A421NYC6"/>
<keyword evidence="13" id="KW-0175">Coiled coil</keyword>
<dbReference type="GO" id="GO:1990077">
    <property type="term" value="C:primosome complex"/>
    <property type="evidence" value="ECO:0007669"/>
    <property type="project" value="UniProtKB-UniRule"/>
</dbReference>
<dbReference type="PROSITE" id="PS51199">
    <property type="entry name" value="SF4_HELICASE"/>
    <property type="match status" value="1"/>
</dbReference>
<dbReference type="Gene3D" id="3.40.50.300">
    <property type="entry name" value="P-loop containing nucleotide triphosphate hydrolases"/>
    <property type="match status" value="1"/>
</dbReference>
<comment type="catalytic activity">
    <reaction evidence="10 12">
        <text>ATP + H2O = ADP + phosphate + H(+)</text>
        <dbReference type="Rhea" id="RHEA:13065"/>
        <dbReference type="ChEBI" id="CHEBI:15377"/>
        <dbReference type="ChEBI" id="CHEBI:15378"/>
        <dbReference type="ChEBI" id="CHEBI:30616"/>
        <dbReference type="ChEBI" id="CHEBI:43474"/>
        <dbReference type="ChEBI" id="CHEBI:456216"/>
        <dbReference type="EC" id="5.6.2.3"/>
    </reaction>
</comment>
<dbReference type="STRING" id="69896.S284_02740"/>
<dbReference type="EC" id="5.6.2.3" evidence="11 12"/>
<keyword evidence="5 12" id="KW-0378">Hydrolase</keyword>
<comment type="similarity">
    <text evidence="1 12">Belongs to the helicase family. DnaB subfamily.</text>
</comment>
<dbReference type="GO" id="GO:0005524">
    <property type="term" value="F:ATP binding"/>
    <property type="evidence" value="ECO:0007669"/>
    <property type="project" value="UniProtKB-UniRule"/>
</dbReference>
<accession>A0A421NYC6</accession>
<keyword evidence="9" id="KW-0413">Isomerase</keyword>
<dbReference type="GO" id="GO:0006269">
    <property type="term" value="P:DNA replication, synthesis of primer"/>
    <property type="evidence" value="ECO:0007669"/>
    <property type="project" value="UniProtKB-UniRule"/>
</dbReference>
<evidence type="ECO:0000256" key="8">
    <source>
        <dbReference type="ARBA" id="ARBA00023125"/>
    </source>
</evidence>
<dbReference type="Gene3D" id="1.10.860.10">
    <property type="entry name" value="DNAb Helicase, Chain A"/>
    <property type="match status" value="1"/>
</dbReference>
<comment type="caution">
    <text evidence="15">The sequence shown here is derived from an EMBL/GenBank/DDBJ whole genome shotgun (WGS) entry which is preliminary data.</text>
</comment>
<evidence type="ECO:0000256" key="4">
    <source>
        <dbReference type="ARBA" id="ARBA00022741"/>
    </source>
</evidence>
<dbReference type="Pfam" id="PF00772">
    <property type="entry name" value="DnaB"/>
    <property type="match status" value="1"/>
</dbReference>
<dbReference type="GO" id="GO:0043139">
    <property type="term" value="F:5'-3' DNA helicase activity"/>
    <property type="evidence" value="ECO:0007669"/>
    <property type="project" value="UniProtKB-EC"/>
</dbReference>
<evidence type="ECO:0000313" key="15">
    <source>
        <dbReference type="EMBL" id="RMI88930.1"/>
    </source>
</evidence>
<dbReference type="OrthoDB" id="9773982at2"/>
<dbReference type="SUPFAM" id="SSF48024">
    <property type="entry name" value="N-terminal domain of DnaB helicase"/>
    <property type="match status" value="1"/>
</dbReference>
<dbReference type="Pfam" id="PF03796">
    <property type="entry name" value="DnaB_C"/>
    <property type="match status" value="1"/>
</dbReference>
<dbReference type="InterPro" id="IPR016136">
    <property type="entry name" value="DNA_helicase_N/primase_C"/>
</dbReference>
<dbReference type="EMBL" id="MPBG01000002">
    <property type="protein sequence ID" value="RMI88930.1"/>
    <property type="molecule type" value="Genomic_DNA"/>
</dbReference>
<protein>
    <recommendedName>
        <fullName evidence="11 12">Replicative DNA helicase</fullName>
        <ecNumber evidence="11 12">5.6.2.3</ecNumber>
    </recommendedName>
</protein>
<dbReference type="InterPro" id="IPR007694">
    <property type="entry name" value="DNA_helicase_DnaB-like_C"/>
</dbReference>
<dbReference type="InterPro" id="IPR007692">
    <property type="entry name" value="DNA_helicase_DnaB"/>
</dbReference>
<gene>
    <name evidence="15" type="primary">dnaB</name>
    <name evidence="15" type="ORF">PSSA1_v1c1350</name>
</gene>
<feature type="coiled-coil region" evidence="13">
    <location>
        <begin position="137"/>
        <end position="176"/>
    </location>
</feature>
<evidence type="ECO:0000256" key="1">
    <source>
        <dbReference type="ARBA" id="ARBA00008428"/>
    </source>
</evidence>
<keyword evidence="16" id="KW-1185">Reference proteome</keyword>
<dbReference type="GO" id="GO:0003677">
    <property type="term" value="F:DNA binding"/>
    <property type="evidence" value="ECO:0007669"/>
    <property type="project" value="UniProtKB-UniRule"/>
</dbReference>
<evidence type="ECO:0000256" key="11">
    <source>
        <dbReference type="NCBIfam" id="TIGR00665"/>
    </source>
</evidence>
<keyword evidence="6 12" id="KW-0347">Helicase</keyword>
<keyword evidence="8 12" id="KW-0238">DNA-binding</keyword>
<name>A0A421NYC6_9MOLU</name>
<dbReference type="Proteomes" id="UP000283896">
    <property type="component" value="Unassembled WGS sequence"/>
</dbReference>
<evidence type="ECO:0000256" key="3">
    <source>
        <dbReference type="ARBA" id="ARBA00022705"/>
    </source>
</evidence>
<reference evidence="16" key="1">
    <citation type="submission" date="2016-11" db="EMBL/GenBank/DDBJ databases">
        <title>Genome sequence of Candidatus Phytoplasma solani strain SA-1.</title>
        <authorList>
            <person name="Haryono M."/>
            <person name="Samarzija I."/>
            <person name="Seruga Music M."/>
            <person name="Hogenhout S."/>
            <person name="Kuo C.-H."/>
        </authorList>
    </citation>
    <scope>NUCLEOTIDE SEQUENCE [LARGE SCALE GENOMIC DNA]</scope>
    <source>
        <strain evidence="16">SA-1</strain>
    </source>
</reference>
<evidence type="ECO:0000256" key="12">
    <source>
        <dbReference type="RuleBase" id="RU362085"/>
    </source>
</evidence>
<comment type="function">
    <text evidence="12">The main replicative DNA helicase, it participates in initiation and elongation during chromosome replication. Travels ahead of the DNA replisome, separating dsDNA into templates for DNA synthesis. A processive ATP-dependent 5'-3' DNA helicase it has DNA-dependent ATPase activity.</text>
</comment>
<dbReference type="InterPro" id="IPR027417">
    <property type="entry name" value="P-loop_NTPase"/>
</dbReference>
<dbReference type="SUPFAM" id="SSF52540">
    <property type="entry name" value="P-loop containing nucleoside triphosphate hydrolases"/>
    <property type="match status" value="1"/>
</dbReference>
<keyword evidence="7 12" id="KW-0067">ATP-binding</keyword>
<dbReference type="InterPro" id="IPR036185">
    <property type="entry name" value="DNA_heli_DnaB-like_N_sf"/>
</dbReference>
<dbReference type="CDD" id="cd00984">
    <property type="entry name" value="DnaB_C"/>
    <property type="match status" value="1"/>
</dbReference>
<dbReference type="GO" id="GO:0005829">
    <property type="term" value="C:cytosol"/>
    <property type="evidence" value="ECO:0007669"/>
    <property type="project" value="TreeGrafter"/>
</dbReference>
<dbReference type="GO" id="GO:0016887">
    <property type="term" value="F:ATP hydrolysis activity"/>
    <property type="evidence" value="ECO:0007669"/>
    <property type="project" value="RHEA"/>
</dbReference>
<sequence>MSQYRKNKPFSPEAERALIGVLLLNPEKIAFTLDMINEFAFYDIKHQYIFKAMQKLHESEHKIDYSSVGSVLENEQLLGKVGNIDYLIELVEMTPSSQYLETYIDLIKENALKREIIEASAYLIEKGYEDIDVQSYLDEAEEKIFNLTQRKKTNELLELKNLLKEIKTKNIQAQRKKYLVGLSTGFANLNNITLGFKPEEFIIIAARPSMGKSTFMLNLALNVANANYNPNNPHIAIFSLEMSNEQLAMRMLSSVAKIEHKKIQLSGVDKEEKMLLEMAIDKMNSLNIYFDDSAAVNILDIKAKCRKLKSQNKLDIVMIDYLQLIRKTKKNNRQEEVAEISQSLKQMARELKIPVIALSQLSRDVEKREDKRPILADLRDSGSIEQDADIVMFLYREDYYQKDKKTSPGKTQVIIAKNRQGAIGIREFHLNFDFMYFSEIEPYVSEN</sequence>
<evidence type="ECO:0000256" key="6">
    <source>
        <dbReference type="ARBA" id="ARBA00022806"/>
    </source>
</evidence>
<keyword evidence="2 12" id="KW-0639">Primosome</keyword>
<evidence type="ECO:0000256" key="13">
    <source>
        <dbReference type="SAM" id="Coils"/>
    </source>
</evidence>
<evidence type="ECO:0000256" key="2">
    <source>
        <dbReference type="ARBA" id="ARBA00022515"/>
    </source>
</evidence>
<proteinExistence type="inferred from homology"/>
<dbReference type="NCBIfam" id="TIGR00665">
    <property type="entry name" value="DnaB"/>
    <property type="match status" value="1"/>
</dbReference>
<keyword evidence="3 12" id="KW-0235">DNA replication</keyword>
<dbReference type="RefSeq" id="WP_122225353.1">
    <property type="nucleotide sequence ID" value="NZ_CP103786.1"/>
</dbReference>
<dbReference type="PANTHER" id="PTHR30153:SF2">
    <property type="entry name" value="REPLICATIVE DNA HELICASE"/>
    <property type="match status" value="1"/>
</dbReference>
<dbReference type="InterPro" id="IPR007693">
    <property type="entry name" value="DNA_helicase_DnaB-like_N"/>
</dbReference>
<keyword evidence="4 12" id="KW-0547">Nucleotide-binding</keyword>
<evidence type="ECO:0000256" key="9">
    <source>
        <dbReference type="ARBA" id="ARBA00023235"/>
    </source>
</evidence>
<dbReference type="PANTHER" id="PTHR30153">
    <property type="entry name" value="REPLICATIVE DNA HELICASE DNAB"/>
    <property type="match status" value="1"/>
</dbReference>